<feature type="domain" description="Protein FecR C-terminal" evidence="3">
    <location>
        <begin position="325"/>
        <end position="393"/>
    </location>
</feature>
<proteinExistence type="predicted"/>
<dbReference type="Pfam" id="PF04773">
    <property type="entry name" value="FecR"/>
    <property type="match status" value="1"/>
</dbReference>
<dbReference type="PANTHER" id="PTHR30273">
    <property type="entry name" value="PERIPLASMIC SIGNAL SENSOR AND SIGMA FACTOR ACTIVATOR FECR-RELATED"/>
    <property type="match status" value="1"/>
</dbReference>
<organism evidence="4 5">
    <name type="scientific">Daejeonella rubra</name>
    <dbReference type="NCBI Taxonomy" id="990371"/>
    <lineage>
        <taxon>Bacteria</taxon>
        <taxon>Pseudomonadati</taxon>
        <taxon>Bacteroidota</taxon>
        <taxon>Sphingobacteriia</taxon>
        <taxon>Sphingobacteriales</taxon>
        <taxon>Sphingobacteriaceae</taxon>
        <taxon>Daejeonella</taxon>
    </lineage>
</organism>
<keyword evidence="1" id="KW-1133">Transmembrane helix</keyword>
<dbReference type="Pfam" id="PF16344">
    <property type="entry name" value="FecR_C"/>
    <property type="match status" value="1"/>
</dbReference>
<dbReference type="GO" id="GO:0016989">
    <property type="term" value="F:sigma factor antagonist activity"/>
    <property type="evidence" value="ECO:0007669"/>
    <property type="project" value="TreeGrafter"/>
</dbReference>
<dbReference type="OrthoDB" id="1099963at2"/>
<dbReference type="Proteomes" id="UP000199226">
    <property type="component" value="Unassembled WGS sequence"/>
</dbReference>
<accession>A0A1G9TSX0</accession>
<feature type="domain" description="FecR protein" evidence="2">
    <location>
        <begin position="187"/>
        <end position="283"/>
    </location>
</feature>
<dbReference type="InterPro" id="IPR006860">
    <property type="entry name" value="FecR"/>
</dbReference>
<dbReference type="Gene3D" id="2.60.120.1440">
    <property type="match status" value="1"/>
</dbReference>
<evidence type="ECO:0000313" key="4">
    <source>
        <dbReference type="EMBL" id="SDM50823.1"/>
    </source>
</evidence>
<keyword evidence="1" id="KW-0812">Transmembrane</keyword>
<dbReference type="EMBL" id="FNHH01000014">
    <property type="protein sequence ID" value="SDM50823.1"/>
    <property type="molecule type" value="Genomic_DNA"/>
</dbReference>
<name>A0A1G9TSX0_9SPHI</name>
<dbReference type="AlphaFoldDB" id="A0A1G9TSX0"/>
<keyword evidence="1" id="KW-0472">Membrane</keyword>
<gene>
    <name evidence="4" type="ORF">SAMN05421813_11422</name>
</gene>
<feature type="transmembrane region" description="Helical" evidence="1">
    <location>
        <begin position="90"/>
        <end position="108"/>
    </location>
</feature>
<dbReference type="PANTHER" id="PTHR30273:SF2">
    <property type="entry name" value="PROTEIN FECR"/>
    <property type="match status" value="1"/>
</dbReference>
<dbReference type="Gene3D" id="3.55.50.30">
    <property type="match status" value="1"/>
</dbReference>
<dbReference type="STRING" id="990371.SAMN05421813_11422"/>
<evidence type="ECO:0000313" key="5">
    <source>
        <dbReference type="Proteomes" id="UP000199226"/>
    </source>
</evidence>
<protein>
    <submittedName>
        <fullName evidence="4">FecR protein</fullName>
    </submittedName>
</protein>
<dbReference type="InterPro" id="IPR012373">
    <property type="entry name" value="Ferrdict_sens_TM"/>
</dbReference>
<dbReference type="InterPro" id="IPR032508">
    <property type="entry name" value="FecR_C"/>
</dbReference>
<reference evidence="5" key="1">
    <citation type="submission" date="2016-10" db="EMBL/GenBank/DDBJ databases">
        <authorList>
            <person name="Varghese N."/>
            <person name="Submissions S."/>
        </authorList>
    </citation>
    <scope>NUCLEOTIDE SEQUENCE [LARGE SCALE GENOMIC DNA]</scope>
    <source>
        <strain evidence="5">DSM 24536</strain>
    </source>
</reference>
<sequence>MCVEPQKLLYTYRMTREEYNSLYEKYLAGKCSIQERIDLENFQDSFEFKGQEWNESLMGNSEEIKESIQEDLFNSIQEHDRSRVFRARRWYSAAAAVLILISAGLYYSNRSAEPVLVKTELPRFKNDIAPGKNKAVLTLDDGSTIDLDDAKNGILASESNIDIKKTGSGQLEYTAGAQGTKTVKYNTLSTPKGGEYQLLLPDGSKVWLNSGSTLRFPTAFVGSERIVELNGEAYFDIAKNSKMPFLVRTNNAMDIKVLGTQFNVMAYDDEKNINTTLIEGSVEVLKGSGKTMLKPGQEAILNRGSGNIKVASADLEQAIAWKNGYFIFYNENIESIMRKVSRWYNVDVIYQGNLSNKDFVGTISRNKNVSELLKMLELTGAVNFSIDGRRITVMP</sequence>
<dbReference type="FunFam" id="2.60.120.1440:FF:000001">
    <property type="entry name" value="Putative anti-sigma factor"/>
    <property type="match status" value="1"/>
</dbReference>
<keyword evidence="5" id="KW-1185">Reference proteome</keyword>
<evidence type="ECO:0000256" key="1">
    <source>
        <dbReference type="SAM" id="Phobius"/>
    </source>
</evidence>
<evidence type="ECO:0000259" key="3">
    <source>
        <dbReference type="Pfam" id="PF16344"/>
    </source>
</evidence>
<evidence type="ECO:0000259" key="2">
    <source>
        <dbReference type="Pfam" id="PF04773"/>
    </source>
</evidence>